<name>A0A414T0S1_9FIRM</name>
<comment type="caution">
    <text evidence="12">The sequence shown here is derived from an EMBL/GenBank/DDBJ whole genome shotgun (WGS) entry which is preliminary data.</text>
</comment>
<keyword evidence="4" id="KW-0949">S-adenosyl-L-methionine</keyword>
<evidence type="ECO:0000256" key="5">
    <source>
        <dbReference type="ARBA" id="ARBA00022723"/>
    </source>
</evidence>
<dbReference type="GO" id="GO:0046872">
    <property type="term" value="F:metal ion binding"/>
    <property type="evidence" value="ECO:0007669"/>
    <property type="project" value="UniProtKB-KW"/>
</dbReference>
<evidence type="ECO:0000256" key="8">
    <source>
        <dbReference type="ARBA" id="ARBA00023014"/>
    </source>
</evidence>
<feature type="domain" description="Radical SAM core" evidence="11">
    <location>
        <begin position="13"/>
        <end position="298"/>
    </location>
</feature>
<dbReference type="EMBL" id="QRIC01000004">
    <property type="protein sequence ID" value="RHG27786.1"/>
    <property type="molecule type" value="Genomic_DNA"/>
</dbReference>
<dbReference type="AlphaFoldDB" id="A0A414T0S1"/>
<organism evidence="12 13">
    <name type="scientific">Dorea longicatena</name>
    <dbReference type="NCBI Taxonomy" id="88431"/>
    <lineage>
        <taxon>Bacteria</taxon>
        <taxon>Bacillati</taxon>
        <taxon>Bacillota</taxon>
        <taxon>Clostridia</taxon>
        <taxon>Lachnospirales</taxon>
        <taxon>Lachnospiraceae</taxon>
        <taxon>Dorea</taxon>
    </lineage>
</organism>
<dbReference type="InterPro" id="IPR007197">
    <property type="entry name" value="rSAM"/>
</dbReference>
<dbReference type="Gene3D" id="3.30.70.20">
    <property type="match status" value="1"/>
</dbReference>
<dbReference type="NCBIfam" id="TIGR02494">
    <property type="entry name" value="PFLE_PFLC"/>
    <property type="match status" value="1"/>
</dbReference>
<dbReference type="PROSITE" id="PS51918">
    <property type="entry name" value="RADICAL_SAM"/>
    <property type="match status" value="1"/>
</dbReference>
<dbReference type="GO" id="GO:0051539">
    <property type="term" value="F:4 iron, 4 sulfur cluster binding"/>
    <property type="evidence" value="ECO:0007669"/>
    <property type="project" value="UniProtKB-KW"/>
</dbReference>
<proteinExistence type="inferred from homology"/>
<keyword evidence="5" id="KW-0479">Metal-binding</keyword>
<evidence type="ECO:0000313" key="13">
    <source>
        <dbReference type="Proteomes" id="UP000284095"/>
    </source>
</evidence>
<dbReference type="SFLD" id="SFLDS00029">
    <property type="entry name" value="Radical_SAM"/>
    <property type="match status" value="1"/>
</dbReference>
<dbReference type="InterPro" id="IPR001989">
    <property type="entry name" value="Radical_activat_CS"/>
</dbReference>
<evidence type="ECO:0000313" key="12">
    <source>
        <dbReference type="EMBL" id="RHG27786.1"/>
    </source>
</evidence>
<evidence type="ECO:0000259" key="10">
    <source>
        <dbReference type="PROSITE" id="PS51379"/>
    </source>
</evidence>
<dbReference type="PROSITE" id="PS00198">
    <property type="entry name" value="4FE4S_FER_1"/>
    <property type="match status" value="1"/>
</dbReference>
<keyword evidence="8" id="KW-0411">Iron-sulfur</keyword>
<comment type="catalytic activity">
    <reaction evidence="9">
        <text>glycyl-[protein] + reduced [flavodoxin] + S-adenosyl-L-methionine = glycin-2-yl radical-[protein] + semiquinone [flavodoxin] + 5'-deoxyadenosine + L-methionine + H(+)</text>
        <dbReference type="Rhea" id="RHEA:61976"/>
        <dbReference type="Rhea" id="RHEA-COMP:10622"/>
        <dbReference type="Rhea" id="RHEA-COMP:14480"/>
        <dbReference type="Rhea" id="RHEA-COMP:15993"/>
        <dbReference type="Rhea" id="RHEA-COMP:15994"/>
        <dbReference type="ChEBI" id="CHEBI:15378"/>
        <dbReference type="ChEBI" id="CHEBI:17319"/>
        <dbReference type="ChEBI" id="CHEBI:29947"/>
        <dbReference type="ChEBI" id="CHEBI:32722"/>
        <dbReference type="ChEBI" id="CHEBI:57618"/>
        <dbReference type="ChEBI" id="CHEBI:57844"/>
        <dbReference type="ChEBI" id="CHEBI:59789"/>
        <dbReference type="ChEBI" id="CHEBI:140311"/>
    </reaction>
</comment>
<dbReference type="SFLD" id="SFLDG01066">
    <property type="entry name" value="organic_radical-activating_enz"/>
    <property type="match status" value="1"/>
</dbReference>
<dbReference type="Proteomes" id="UP000284095">
    <property type="component" value="Unassembled WGS sequence"/>
</dbReference>
<evidence type="ECO:0000256" key="9">
    <source>
        <dbReference type="ARBA" id="ARBA00047365"/>
    </source>
</evidence>
<dbReference type="Gene3D" id="3.80.30.10">
    <property type="entry name" value="pyruvate-formate lyase- activating enzyme"/>
    <property type="match status" value="1"/>
</dbReference>
<feature type="domain" description="4Fe-4S ferredoxin-type" evidence="10">
    <location>
        <begin position="44"/>
        <end position="73"/>
    </location>
</feature>
<dbReference type="SFLD" id="SFLDG01118">
    <property type="entry name" value="activating_enzymes__group_2"/>
    <property type="match status" value="1"/>
</dbReference>
<comment type="similarity">
    <text evidence="2">Belongs to the organic radical-activating enzymes family.</text>
</comment>
<dbReference type="SUPFAM" id="SSF102114">
    <property type="entry name" value="Radical SAM enzymes"/>
    <property type="match status" value="1"/>
</dbReference>
<sequence>MLTIFDLQRFALHDGPGIRTTVFLKGCPLDCLWCHNPESKKKTAQLGFLEKNCTGCGRCRAVCPQMVHEIWQDGQKNCHKVVMERCIRCGKCVTACPNHALKMYGREVSAEEIMEIVRKDKDFYQRSGGGFTISGGEPMVQFENLLDLVKKAKEEEIHVCLDTCGYADTEKYQKIAPYVDTFLYDYKITGEEEHKKYTGVSNRLILKNLDMLCRNGNQIILRCPIIPGINDKEEHYRMIAGLSEKYPQITQVNLMTYHDMAKGKAAQIGTTYALSDVKTIEKEEKQKIYQKVESYGCRKLKES</sequence>
<gene>
    <name evidence="12" type="ORF">DW265_03225</name>
</gene>
<dbReference type="PIRSF" id="PIRSF000371">
    <property type="entry name" value="PFL_act_enz"/>
    <property type="match status" value="1"/>
</dbReference>
<dbReference type="InterPro" id="IPR040074">
    <property type="entry name" value="BssD/PflA/YjjW"/>
</dbReference>
<evidence type="ECO:0000256" key="2">
    <source>
        <dbReference type="ARBA" id="ARBA00009777"/>
    </source>
</evidence>
<dbReference type="SUPFAM" id="SSF54862">
    <property type="entry name" value="4Fe-4S ferredoxins"/>
    <property type="match status" value="1"/>
</dbReference>
<dbReference type="GO" id="GO:0016491">
    <property type="term" value="F:oxidoreductase activity"/>
    <property type="evidence" value="ECO:0007669"/>
    <property type="project" value="UniProtKB-KW"/>
</dbReference>
<keyword evidence="7" id="KW-0408">Iron</keyword>
<protein>
    <submittedName>
        <fullName evidence="12">Glycyl-radical enzyme activating protein</fullName>
    </submittedName>
</protein>
<keyword evidence="13" id="KW-1185">Reference proteome</keyword>
<evidence type="ECO:0000256" key="4">
    <source>
        <dbReference type="ARBA" id="ARBA00022691"/>
    </source>
</evidence>
<evidence type="ECO:0000259" key="11">
    <source>
        <dbReference type="PROSITE" id="PS51918"/>
    </source>
</evidence>
<evidence type="ECO:0000256" key="3">
    <source>
        <dbReference type="ARBA" id="ARBA00022485"/>
    </source>
</evidence>
<comment type="cofactor">
    <cofactor evidence="1">
        <name>[4Fe-4S] cluster</name>
        <dbReference type="ChEBI" id="CHEBI:49883"/>
    </cofactor>
</comment>
<dbReference type="RefSeq" id="WP_118224382.1">
    <property type="nucleotide sequence ID" value="NZ_QRIC01000004.1"/>
</dbReference>
<keyword evidence="3" id="KW-0004">4Fe-4S</keyword>
<dbReference type="CDD" id="cd01335">
    <property type="entry name" value="Radical_SAM"/>
    <property type="match status" value="1"/>
</dbReference>
<evidence type="ECO:0000256" key="6">
    <source>
        <dbReference type="ARBA" id="ARBA00023002"/>
    </source>
</evidence>
<accession>A0A414T0S1</accession>
<dbReference type="InterPro" id="IPR017896">
    <property type="entry name" value="4Fe4S_Fe-S-bd"/>
</dbReference>
<dbReference type="PANTHER" id="PTHR30352">
    <property type="entry name" value="PYRUVATE FORMATE-LYASE-ACTIVATING ENZYME"/>
    <property type="match status" value="1"/>
</dbReference>
<evidence type="ECO:0000256" key="7">
    <source>
        <dbReference type="ARBA" id="ARBA00023004"/>
    </source>
</evidence>
<dbReference type="InterPro" id="IPR034457">
    <property type="entry name" value="Organic_radical-activating"/>
</dbReference>
<dbReference type="Pfam" id="PF04055">
    <property type="entry name" value="Radical_SAM"/>
    <property type="match status" value="1"/>
</dbReference>
<dbReference type="InterPro" id="IPR017900">
    <property type="entry name" value="4Fe4S_Fe_S_CS"/>
</dbReference>
<feature type="domain" description="4Fe-4S ferredoxin-type" evidence="10">
    <location>
        <begin position="77"/>
        <end position="106"/>
    </location>
</feature>
<dbReference type="PANTHER" id="PTHR30352:SF4">
    <property type="entry name" value="PYRUVATE FORMATE-LYASE 2-ACTIVATING ENZYME"/>
    <property type="match status" value="1"/>
</dbReference>
<dbReference type="PROSITE" id="PS01087">
    <property type="entry name" value="RADICAL_ACTIVATING"/>
    <property type="match status" value="1"/>
</dbReference>
<dbReference type="Pfam" id="PF12800">
    <property type="entry name" value="Fer4_4"/>
    <property type="match status" value="1"/>
</dbReference>
<dbReference type="PROSITE" id="PS51379">
    <property type="entry name" value="4FE4S_FER_2"/>
    <property type="match status" value="2"/>
</dbReference>
<evidence type="ECO:0000256" key="1">
    <source>
        <dbReference type="ARBA" id="ARBA00001966"/>
    </source>
</evidence>
<reference evidence="12 13" key="1">
    <citation type="submission" date="2018-08" db="EMBL/GenBank/DDBJ databases">
        <title>A genome reference for cultivated species of the human gut microbiota.</title>
        <authorList>
            <person name="Zou Y."/>
            <person name="Xue W."/>
            <person name="Luo G."/>
        </authorList>
    </citation>
    <scope>NUCLEOTIDE SEQUENCE [LARGE SCALE GENOMIC DNA]</scope>
    <source>
        <strain evidence="12 13">AM22-22</strain>
    </source>
</reference>
<dbReference type="InterPro" id="IPR058240">
    <property type="entry name" value="rSAM_sf"/>
</dbReference>
<dbReference type="InterPro" id="IPR012839">
    <property type="entry name" value="Organic_radical_activase"/>
</dbReference>
<keyword evidence="6" id="KW-0560">Oxidoreductase</keyword>